<organism evidence="3 4">
    <name type="scientific">Chaetoceros tenuissimus</name>
    <dbReference type="NCBI Taxonomy" id="426638"/>
    <lineage>
        <taxon>Eukaryota</taxon>
        <taxon>Sar</taxon>
        <taxon>Stramenopiles</taxon>
        <taxon>Ochrophyta</taxon>
        <taxon>Bacillariophyta</taxon>
        <taxon>Coscinodiscophyceae</taxon>
        <taxon>Chaetocerotophycidae</taxon>
        <taxon>Chaetocerotales</taxon>
        <taxon>Chaetocerotaceae</taxon>
        <taxon>Chaetoceros</taxon>
    </lineage>
</organism>
<evidence type="ECO:0000313" key="3">
    <source>
        <dbReference type="EMBL" id="GFH54049.1"/>
    </source>
</evidence>
<accession>A0AAD3H8P2</accession>
<feature type="compositionally biased region" description="Low complexity" evidence="1">
    <location>
        <begin position="135"/>
        <end position="152"/>
    </location>
</feature>
<feature type="region of interest" description="Disordered" evidence="1">
    <location>
        <begin position="184"/>
        <end position="242"/>
    </location>
</feature>
<gene>
    <name evidence="3" type="ORF">CTEN210_10525</name>
</gene>
<evidence type="ECO:0000313" key="4">
    <source>
        <dbReference type="Proteomes" id="UP001054902"/>
    </source>
</evidence>
<dbReference type="Proteomes" id="UP001054902">
    <property type="component" value="Unassembled WGS sequence"/>
</dbReference>
<evidence type="ECO:0000256" key="1">
    <source>
        <dbReference type="SAM" id="MobiDB-lite"/>
    </source>
</evidence>
<feature type="compositionally biased region" description="Polar residues" evidence="1">
    <location>
        <begin position="212"/>
        <end position="221"/>
    </location>
</feature>
<comment type="caution">
    <text evidence="3">The sequence shown here is derived from an EMBL/GenBank/DDBJ whole genome shotgun (WGS) entry which is preliminary data.</text>
</comment>
<dbReference type="EMBL" id="BLLK01000047">
    <property type="protein sequence ID" value="GFH54049.1"/>
    <property type="molecule type" value="Genomic_DNA"/>
</dbReference>
<reference evidence="3 4" key="1">
    <citation type="journal article" date="2021" name="Sci. Rep.">
        <title>The genome of the diatom Chaetoceros tenuissimus carries an ancient integrated fragment of an extant virus.</title>
        <authorList>
            <person name="Hongo Y."/>
            <person name="Kimura K."/>
            <person name="Takaki Y."/>
            <person name="Yoshida Y."/>
            <person name="Baba S."/>
            <person name="Kobayashi G."/>
            <person name="Nagasaki K."/>
            <person name="Hano T."/>
            <person name="Tomaru Y."/>
        </authorList>
    </citation>
    <scope>NUCLEOTIDE SEQUENCE [LARGE SCALE GENOMIC DNA]</scope>
    <source>
        <strain evidence="3 4">NIES-3715</strain>
    </source>
</reference>
<keyword evidence="4" id="KW-1185">Reference proteome</keyword>
<proteinExistence type="predicted"/>
<evidence type="ECO:0000259" key="2">
    <source>
        <dbReference type="Pfam" id="PF20710"/>
    </source>
</evidence>
<sequence length="242" mass="27180">MSDSSIQLQNITDYGSNDVLYGRGGLATHHEGNKKFRLIVEGKKKEYSQIQFLQKSEFAMALVKEWRNQVPAGRFLKFDAKKKVWNDVGDKEARKKTSQSLRENKTKHSEGIEKPGKVSGSPKNQKNPKRKNRKPSSASRSNLSQQSTSSESMPALEEQLKSTTTGSLENVELPMSDVLQDIPPITSLPQNEINSTTPSISPTPFFPWESSPHPNVQTKPKITNAWDLPKTGPSERQNNRTY</sequence>
<feature type="region of interest" description="Disordered" evidence="1">
    <location>
        <begin position="89"/>
        <end position="164"/>
    </location>
</feature>
<feature type="compositionally biased region" description="Basic and acidic residues" evidence="1">
    <location>
        <begin position="102"/>
        <end position="116"/>
    </location>
</feature>
<feature type="domain" description="DUF6824" evidence="2">
    <location>
        <begin position="18"/>
        <end position="103"/>
    </location>
</feature>
<dbReference type="AlphaFoldDB" id="A0AAD3H8P2"/>
<protein>
    <recommendedName>
        <fullName evidence="2">DUF6824 domain-containing protein</fullName>
    </recommendedName>
</protein>
<dbReference type="InterPro" id="IPR049227">
    <property type="entry name" value="DUF6824"/>
</dbReference>
<name>A0AAD3H8P2_9STRA</name>
<dbReference type="Pfam" id="PF20710">
    <property type="entry name" value="DUF6824"/>
    <property type="match status" value="1"/>
</dbReference>